<dbReference type="SMART" id="SM00283">
    <property type="entry name" value="MA"/>
    <property type="match status" value="1"/>
</dbReference>
<gene>
    <name evidence="4" type="ORF">DET48_11851</name>
</gene>
<organism evidence="4 5">
    <name type="scientific">Vibrio diazotrophicus</name>
    <dbReference type="NCBI Taxonomy" id="685"/>
    <lineage>
        <taxon>Bacteria</taxon>
        <taxon>Pseudomonadati</taxon>
        <taxon>Pseudomonadota</taxon>
        <taxon>Gammaproteobacteria</taxon>
        <taxon>Vibrionales</taxon>
        <taxon>Vibrionaceae</taxon>
        <taxon>Vibrio</taxon>
    </lineage>
</organism>
<dbReference type="PROSITE" id="PS50111">
    <property type="entry name" value="CHEMOTAXIS_TRANSDUC_2"/>
    <property type="match status" value="1"/>
</dbReference>
<reference evidence="4 5" key="1">
    <citation type="submission" date="2018-06" db="EMBL/GenBank/DDBJ databases">
        <title>Freshwater and sediment microbial communities from various areas in North America, analyzing microbe dynamics in response to fracking.</title>
        <authorList>
            <person name="Lamendella R."/>
        </authorList>
    </citation>
    <scope>NUCLEOTIDE SEQUENCE [LARGE SCALE GENOMIC DNA]</scope>
    <source>
        <strain evidence="4 5">99A</strain>
    </source>
</reference>
<dbReference type="GO" id="GO:0016020">
    <property type="term" value="C:membrane"/>
    <property type="evidence" value="ECO:0007669"/>
    <property type="project" value="UniProtKB-SubCell"/>
</dbReference>
<sequence>MNNSAKHRITFSLIQTLSVIFITITILVIALSVTSVRGIDKIGYQFSHLSERALPLSNNNAALTQNILEQAKYIGYSTRAKTVDELNNIRSELVTLDQNADLRLEEMKGITLEFGALIDPTVQQQLINNIEKFSEYSAAIIQSQQTQLEQTAKIAEQATGFRYGLSSIGPEMNRIASFLAIDNPESMDAANRFVAASGVMESTFLLFMVQEDMELAQKEYKELKTRISGLELAFDDFKEWHPDVKEFASLTAPYQMVLDGFKFGGILDQIMVRLETAQTQNADFTQAALMADTVAAQLSELSGITTSIIQTKETEVQNTISEITMALLIGGGVLVAIVVLSWLGLRVWVNKGMRNITNHLTYMTEHDFSHIAQLVGPMEFHDISGKLNQVIQSTNESLTTVTSNCESLYQTAQFSHDAAEHSNQGLTIQNEALLSMVTTINQLEASIREIAGVTNDSYTDSVTAAEHSSQGVKAVEQNRYRLEALEVSLNTNESAMSELDTSVSRISELVDLITGIAESTNLLALNAAIEAARAGDHGRGFAVVADEVRKLAKDTTQQTGSIRDMMSQLEASAAKSRQAVIDSRNEMVSALQSSEEVKLTFADIESAVNHIRARIEQISVATEEQERATADVSRSIVQISDQATQTKQQIESMVDSSQQVANIAGQQKAMLDKYALS</sequence>
<dbReference type="PANTHER" id="PTHR32089">
    <property type="entry name" value="METHYL-ACCEPTING CHEMOTAXIS PROTEIN MCPB"/>
    <property type="match status" value="1"/>
</dbReference>
<dbReference type="SUPFAM" id="SSF58104">
    <property type="entry name" value="Methyl-accepting chemotaxis protein (MCP) signaling domain"/>
    <property type="match status" value="1"/>
</dbReference>
<dbReference type="InterPro" id="IPR004089">
    <property type="entry name" value="MCPsignal_dom"/>
</dbReference>
<accession>A0A2J8GMX8</accession>
<evidence type="ECO:0000256" key="3">
    <source>
        <dbReference type="ARBA" id="ARBA00029447"/>
    </source>
</evidence>
<name>A0A2J8GMX8_VIBDI</name>
<dbReference type="STRING" id="1348635.GCA_000740015_02886"/>
<dbReference type="Pfam" id="PF00015">
    <property type="entry name" value="MCPsignal"/>
    <property type="match status" value="1"/>
</dbReference>
<dbReference type="Gene3D" id="1.10.287.950">
    <property type="entry name" value="Methyl-accepting chemotaxis protein"/>
    <property type="match status" value="1"/>
</dbReference>
<evidence type="ECO:0000256" key="2">
    <source>
        <dbReference type="ARBA" id="ARBA00023224"/>
    </source>
</evidence>
<comment type="subcellular location">
    <subcellularLocation>
        <location evidence="1">Membrane</location>
    </subcellularLocation>
</comment>
<comment type="similarity">
    <text evidence="3">Belongs to the methyl-accepting chemotaxis (MCP) protein family.</text>
</comment>
<comment type="caution">
    <text evidence="4">The sequence shown here is derived from an EMBL/GenBank/DDBJ whole genome shotgun (WGS) entry which is preliminary data.</text>
</comment>
<evidence type="ECO:0000256" key="1">
    <source>
        <dbReference type="ARBA" id="ARBA00004370"/>
    </source>
</evidence>
<protein>
    <submittedName>
        <fullName evidence="4">Methyl-accepting chemotaxis protein</fullName>
    </submittedName>
</protein>
<dbReference type="GO" id="GO:0007165">
    <property type="term" value="P:signal transduction"/>
    <property type="evidence" value="ECO:0007669"/>
    <property type="project" value="UniProtKB-KW"/>
</dbReference>
<proteinExistence type="inferred from homology"/>
<dbReference type="PANTHER" id="PTHR32089:SF120">
    <property type="entry name" value="METHYL-ACCEPTING CHEMOTAXIS PROTEIN TLPQ"/>
    <property type="match status" value="1"/>
</dbReference>
<dbReference type="RefSeq" id="WP_102942066.1">
    <property type="nucleotide sequence ID" value="NZ_QLTR01000018.1"/>
</dbReference>
<evidence type="ECO:0000313" key="5">
    <source>
        <dbReference type="Proteomes" id="UP000248729"/>
    </source>
</evidence>
<evidence type="ECO:0000313" key="4">
    <source>
        <dbReference type="EMBL" id="RAS61431.1"/>
    </source>
</evidence>
<dbReference type="GO" id="GO:0006935">
    <property type="term" value="P:chemotaxis"/>
    <property type="evidence" value="ECO:0007669"/>
    <property type="project" value="UniProtKB-ARBA"/>
</dbReference>
<keyword evidence="2" id="KW-0807">Transducer</keyword>
<dbReference type="Proteomes" id="UP000248729">
    <property type="component" value="Unassembled WGS sequence"/>
</dbReference>
<dbReference type="EMBL" id="QLTR01000018">
    <property type="protein sequence ID" value="RAS61431.1"/>
    <property type="molecule type" value="Genomic_DNA"/>
</dbReference>
<dbReference type="AlphaFoldDB" id="A0A2J8GMX8"/>